<evidence type="ECO:0000256" key="4">
    <source>
        <dbReference type="PROSITE-ProRule" id="PRU00510"/>
    </source>
</evidence>
<evidence type="ECO:0000256" key="2">
    <source>
        <dbReference type="ARBA" id="ARBA00022771"/>
    </source>
</evidence>
<dbReference type="PROSITE" id="PS01102">
    <property type="entry name" value="ZF_DKSA_1"/>
    <property type="match status" value="1"/>
</dbReference>
<evidence type="ECO:0000259" key="5">
    <source>
        <dbReference type="Pfam" id="PF01258"/>
    </source>
</evidence>
<dbReference type="RefSeq" id="WP_069702827.1">
    <property type="nucleotide sequence ID" value="NZ_MJAT01000036.1"/>
</dbReference>
<dbReference type="PROSITE" id="PS51128">
    <property type="entry name" value="ZF_DKSA_2"/>
    <property type="match status" value="1"/>
</dbReference>
<dbReference type="InterPro" id="IPR014240">
    <property type="entry name" value="YteA"/>
</dbReference>
<keyword evidence="7" id="KW-1185">Reference proteome</keyword>
<keyword evidence="3" id="KW-0862">Zinc</keyword>
<accession>A0A1E5L3K9</accession>
<comment type="caution">
    <text evidence="6">The sequence shown here is derived from an EMBL/GenBank/DDBJ whole genome shotgun (WGS) entry which is preliminary data.</text>
</comment>
<dbReference type="PANTHER" id="PTHR33823:SF4">
    <property type="entry name" value="GENERAL STRESS PROTEIN 16O"/>
    <property type="match status" value="1"/>
</dbReference>
<dbReference type="OrthoDB" id="9811543at2"/>
<dbReference type="EMBL" id="MJAT01000036">
    <property type="protein sequence ID" value="OEH84728.1"/>
    <property type="molecule type" value="Genomic_DNA"/>
</dbReference>
<dbReference type="SUPFAM" id="SSF57716">
    <property type="entry name" value="Glucocorticoid receptor-like (DNA-binding domain)"/>
    <property type="match status" value="1"/>
</dbReference>
<feature type="zinc finger region" description="dksA C4-type" evidence="4">
    <location>
        <begin position="92"/>
        <end position="116"/>
    </location>
</feature>
<dbReference type="Proteomes" id="UP000095255">
    <property type="component" value="Unassembled WGS sequence"/>
</dbReference>
<keyword evidence="2" id="KW-0863">Zinc-finger</keyword>
<sequence length="246" mass="28407">MDRDLQQHFQSNLSQTLQELQSQVTENDGYGLKDALNDSIGELSSYDNHPADIASEVFERGKDLAIKEETLKRISLIENALKRMEQGSYGICERCNQMISTDRLVAVPETGLCYQCHEQMDAHNRPSTRPIEEDVLYPGFGAHDYDNSNHETEFDSEDSWQAVAEYGTSNDATMLGGETNYNEMYEESHENEKHYHIEYNYVYVDPNEDDYTDEDIMNATNDLDFTGVSNIEQQAYQEYLRNQHEH</sequence>
<dbReference type="GO" id="GO:0008270">
    <property type="term" value="F:zinc ion binding"/>
    <property type="evidence" value="ECO:0007669"/>
    <property type="project" value="UniProtKB-KW"/>
</dbReference>
<evidence type="ECO:0000256" key="3">
    <source>
        <dbReference type="ARBA" id="ARBA00022833"/>
    </source>
</evidence>
<dbReference type="PANTHER" id="PTHR33823">
    <property type="entry name" value="RNA POLYMERASE-BINDING TRANSCRIPTION FACTOR DKSA-RELATED"/>
    <property type="match status" value="1"/>
</dbReference>
<evidence type="ECO:0000256" key="1">
    <source>
        <dbReference type="ARBA" id="ARBA00022723"/>
    </source>
</evidence>
<dbReference type="InterPro" id="IPR037187">
    <property type="entry name" value="DnaK_N"/>
</dbReference>
<evidence type="ECO:0000313" key="7">
    <source>
        <dbReference type="Proteomes" id="UP000095255"/>
    </source>
</evidence>
<evidence type="ECO:0000313" key="6">
    <source>
        <dbReference type="EMBL" id="OEH84728.1"/>
    </source>
</evidence>
<dbReference type="InterPro" id="IPR000962">
    <property type="entry name" value="Znf_DskA_TraR"/>
</dbReference>
<dbReference type="SUPFAM" id="SSF109635">
    <property type="entry name" value="DnaK suppressor protein DksA, alpha-hairpin domain"/>
    <property type="match status" value="1"/>
</dbReference>
<organism evidence="6 7">
    <name type="scientific">Desulfuribacillus stibiiarsenatis</name>
    <dbReference type="NCBI Taxonomy" id="1390249"/>
    <lineage>
        <taxon>Bacteria</taxon>
        <taxon>Bacillati</taxon>
        <taxon>Bacillota</taxon>
        <taxon>Desulfuribacillia</taxon>
        <taxon>Desulfuribacillales</taxon>
        <taxon>Desulfuribacillaceae</taxon>
        <taxon>Desulfuribacillus</taxon>
    </lineage>
</organism>
<dbReference type="AlphaFoldDB" id="A0A1E5L3K9"/>
<dbReference type="Pfam" id="PF01258">
    <property type="entry name" value="zf-dskA_traR"/>
    <property type="match status" value="1"/>
</dbReference>
<protein>
    <recommendedName>
        <fullName evidence="5">Zinc finger DksA/TraR C4-type domain-containing protein</fullName>
    </recommendedName>
</protein>
<gene>
    <name evidence="6" type="ORF">BHU72_07790</name>
</gene>
<keyword evidence="1" id="KW-0479">Metal-binding</keyword>
<feature type="domain" description="Zinc finger DksA/TraR C4-type" evidence="5">
    <location>
        <begin position="87"/>
        <end position="118"/>
    </location>
</feature>
<dbReference type="STRING" id="1390249.BHU72_07790"/>
<dbReference type="NCBIfam" id="TIGR02890">
    <property type="entry name" value="bacill_yteA"/>
    <property type="match status" value="1"/>
</dbReference>
<dbReference type="InterPro" id="IPR020458">
    <property type="entry name" value="Znf_DskA_TraR_CS"/>
</dbReference>
<reference evidence="6 7" key="1">
    <citation type="submission" date="2016-09" db="EMBL/GenBank/DDBJ databases">
        <title>Desulfuribacillus arsenicus sp. nov., an obligately anaerobic, dissimilatory arsenic- and antimonate-reducing bacterium isolated from anoxic sediments.</title>
        <authorList>
            <person name="Abin C.A."/>
            <person name="Hollibaugh J.T."/>
        </authorList>
    </citation>
    <scope>NUCLEOTIDE SEQUENCE [LARGE SCALE GENOMIC DNA]</scope>
    <source>
        <strain evidence="6 7">MLFW-2</strain>
    </source>
</reference>
<proteinExistence type="predicted"/>
<dbReference type="Gene3D" id="1.20.120.910">
    <property type="entry name" value="DksA, coiled-coil domain"/>
    <property type="match status" value="1"/>
</dbReference>
<name>A0A1E5L3K9_9FIRM</name>